<feature type="compositionally biased region" description="Basic and acidic residues" evidence="3">
    <location>
        <begin position="198"/>
        <end position="207"/>
    </location>
</feature>
<dbReference type="InterPro" id="IPR000953">
    <property type="entry name" value="Chromo/chromo_shadow_dom"/>
</dbReference>
<dbReference type="SUPFAM" id="SSF54160">
    <property type="entry name" value="Chromo domain-like"/>
    <property type="match status" value="2"/>
</dbReference>
<dbReference type="InterPro" id="IPR023780">
    <property type="entry name" value="Chromo_domain"/>
</dbReference>
<name>A0A8B8GDN6_9HEMI</name>
<dbReference type="PROSITE" id="PS50013">
    <property type="entry name" value="CHROMO_2"/>
    <property type="match status" value="2"/>
</dbReference>
<evidence type="ECO:0000256" key="2">
    <source>
        <dbReference type="ARBA" id="ARBA00023242"/>
    </source>
</evidence>
<dbReference type="CDD" id="cd00034">
    <property type="entry name" value="CSD"/>
    <property type="match status" value="1"/>
</dbReference>
<dbReference type="InterPro" id="IPR023779">
    <property type="entry name" value="Chromodomain_CS"/>
</dbReference>
<dbReference type="RefSeq" id="XP_025420787.1">
    <property type="nucleotide sequence ID" value="XM_025565002.1"/>
</dbReference>
<dbReference type="Gene3D" id="2.40.50.40">
    <property type="match status" value="2"/>
</dbReference>
<dbReference type="GO" id="GO:0000792">
    <property type="term" value="C:heterochromatin"/>
    <property type="evidence" value="ECO:0007669"/>
    <property type="project" value="UniProtKB-ARBA"/>
</dbReference>
<dbReference type="CDD" id="cd00024">
    <property type="entry name" value="CD_CSD"/>
    <property type="match status" value="1"/>
</dbReference>
<dbReference type="InterPro" id="IPR008251">
    <property type="entry name" value="Chromo_shadow_dom"/>
</dbReference>
<keyword evidence="5" id="KW-1185">Reference proteome</keyword>
<dbReference type="GeneID" id="112690892"/>
<dbReference type="SMART" id="SM00298">
    <property type="entry name" value="CHROMO"/>
    <property type="match status" value="2"/>
</dbReference>
<feature type="region of interest" description="Disordered" evidence="3">
    <location>
        <begin position="79"/>
        <end position="124"/>
    </location>
</feature>
<keyword evidence="2" id="KW-0539">Nucleus</keyword>
<dbReference type="InterPro" id="IPR051219">
    <property type="entry name" value="Heterochromatin_chromo-domain"/>
</dbReference>
<dbReference type="GO" id="GO:0005634">
    <property type="term" value="C:nucleus"/>
    <property type="evidence" value="ECO:0007669"/>
    <property type="project" value="UniProtKB-SubCell"/>
</dbReference>
<reference evidence="6" key="1">
    <citation type="submission" date="2025-08" db="UniProtKB">
        <authorList>
            <consortium name="RefSeq"/>
        </authorList>
    </citation>
    <scope>IDENTIFICATION</scope>
    <source>
        <tissue evidence="6">Whole body</tissue>
    </source>
</reference>
<evidence type="ECO:0000256" key="3">
    <source>
        <dbReference type="SAM" id="MobiDB-lite"/>
    </source>
</evidence>
<feature type="region of interest" description="Disordered" evidence="3">
    <location>
        <begin position="191"/>
        <end position="224"/>
    </location>
</feature>
<gene>
    <name evidence="6" type="primary">LOC112690892</name>
</gene>
<evidence type="ECO:0000259" key="4">
    <source>
        <dbReference type="PROSITE" id="PS50013"/>
    </source>
</evidence>
<feature type="compositionally biased region" description="Basic and acidic residues" evidence="3">
    <location>
        <begin position="79"/>
        <end position="94"/>
    </location>
</feature>
<organism evidence="5 6">
    <name type="scientific">Sipha flava</name>
    <name type="common">yellow sugarcane aphid</name>
    <dbReference type="NCBI Taxonomy" id="143950"/>
    <lineage>
        <taxon>Eukaryota</taxon>
        <taxon>Metazoa</taxon>
        <taxon>Ecdysozoa</taxon>
        <taxon>Arthropoda</taxon>
        <taxon>Hexapoda</taxon>
        <taxon>Insecta</taxon>
        <taxon>Pterygota</taxon>
        <taxon>Neoptera</taxon>
        <taxon>Paraneoptera</taxon>
        <taxon>Hemiptera</taxon>
        <taxon>Sternorrhyncha</taxon>
        <taxon>Aphidomorpha</taxon>
        <taxon>Aphidoidea</taxon>
        <taxon>Aphididae</taxon>
        <taxon>Sipha</taxon>
    </lineage>
</organism>
<accession>A0A8B8GDN6</accession>
<evidence type="ECO:0000313" key="5">
    <source>
        <dbReference type="Proteomes" id="UP000694846"/>
    </source>
</evidence>
<protein>
    <submittedName>
        <fullName evidence="6">Heterochromatin protein 1-like</fullName>
    </submittedName>
</protein>
<comment type="subcellular location">
    <subcellularLocation>
        <location evidence="1">Nucleus</location>
    </subcellularLocation>
</comment>
<evidence type="ECO:0000256" key="1">
    <source>
        <dbReference type="ARBA" id="ARBA00004123"/>
    </source>
</evidence>
<dbReference type="Pfam" id="PF01393">
    <property type="entry name" value="Chromo_shadow"/>
    <property type="match status" value="1"/>
</dbReference>
<feature type="region of interest" description="Disordered" evidence="3">
    <location>
        <begin position="1"/>
        <end position="23"/>
    </location>
</feature>
<feature type="region of interest" description="Disordered" evidence="3">
    <location>
        <begin position="138"/>
        <end position="157"/>
    </location>
</feature>
<feature type="non-terminal residue" evidence="6">
    <location>
        <position position="280"/>
    </location>
</feature>
<sequence length="280" mass="31956">MPRYKKQSKSTSTSSMMSPAPAEATSKKYIYDVEKILDKRIIDDKVYYLLKWVDYSDSYNTWEPEEHLDCQDLVDKYEDEQKASSDQRKQKTYDTSDESSSFSLDVGTSKKHKKKKNRKHKTYKSNTLDKTDYSTIKSQADDEDDAKVKVTGKNGGKNYKNMKRKRIINDISDESSSFSCDIHISSFSNHSSTFLSDTSKDRKKDSGNDAIVEDTGSNSASKIDSGKVPEKIIGANNASGQLMYLIKWKGIQIADLVPAEEFEQKYKKLVLEFFLTKEPL</sequence>
<dbReference type="PANTHER" id="PTHR22812">
    <property type="entry name" value="CHROMOBOX PROTEIN"/>
    <property type="match status" value="1"/>
</dbReference>
<dbReference type="OrthoDB" id="273092at2759"/>
<evidence type="ECO:0000313" key="6">
    <source>
        <dbReference type="RefSeq" id="XP_025420787.1"/>
    </source>
</evidence>
<dbReference type="PROSITE" id="PS00598">
    <property type="entry name" value="CHROMO_1"/>
    <property type="match status" value="1"/>
</dbReference>
<feature type="compositionally biased region" description="Basic residues" evidence="3">
    <location>
        <begin position="109"/>
        <end position="123"/>
    </location>
</feature>
<feature type="domain" description="Chromo" evidence="4">
    <location>
        <begin position="227"/>
        <end position="280"/>
    </location>
</feature>
<dbReference type="Proteomes" id="UP000694846">
    <property type="component" value="Unplaced"/>
</dbReference>
<dbReference type="InterPro" id="IPR016197">
    <property type="entry name" value="Chromo-like_dom_sf"/>
</dbReference>
<feature type="domain" description="Chromo" evidence="4">
    <location>
        <begin position="31"/>
        <end position="89"/>
    </location>
</feature>
<dbReference type="AlphaFoldDB" id="A0A8B8GDN6"/>
<dbReference type="Pfam" id="PF00385">
    <property type="entry name" value="Chromo"/>
    <property type="match status" value="1"/>
</dbReference>
<feature type="compositionally biased region" description="Low complexity" evidence="3">
    <location>
        <begin position="9"/>
        <end position="23"/>
    </location>
</feature>
<proteinExistence type="predicted"/>